<dbReference type="PANTHER" id="PTHR14790">
    <property type="entry name" value="RECQ-MEDIATED GENOME INSTABILITY PROTEIN 1 RMI1"/>
    <property type="match status" value="1"/>
</dbReference>
<proteinExistence type="inferred from homology"/>
<organism evidence="5 6">
    <name type="scientific">Nannochloropsis salina CCMP1776</name>
    <dbReference type="NCBI Taxonomy" id="1027361"/>
    <lineage>
        <taxon>Eukaryota</taxon>
        <taxon>Sar</taxon>
        <taxon>Stramenopiles</taxon>
        <taxon>Ochrophyta</taxon>
        <taxon>Eustigmatophyceae</taxon>
        <taxon>Eustigmatales</taxon>
        <taxon>Monodopsidaceae</taxon>
        <taxon>Microchloropsis</taxon>
        <taxon>Microchloropsis salina</taxon>
    </lineage>
</organism>
<dbReference type="GO" id="GO:0016604">
    <property type="term" value="C:nuclear body"/>
    <property type="evidence" value="ECO:0007669"/>
    <property type="project" value="TreeGrafter"/>
</dbReference>
<gene>
    <name evidence="5" type="ORF">NSK_003245</name>
</gene>
<evidence type="ECO:0000256" key="3">
    <source>
        <dbReference type="SAM" id="MobiDB-lite"/>
    </source>
</evidence>
<feature type="region of interest" description="Disordered" evidence="3">
    <location>
        <begin position="549"/>
        <end position="577"/>
    </location>
</feature>
<dbReference type="Pfam" id="PF08585">
    <property type="entry name" value="RMI1_N_C"/>
    <property type="match status" value="1"/>
</dbReference>
<dbReference type="PANTHER" id="PTHR14790:SF15">
    <property type="entry name" value="RECQ-MEDIATED GENOME INSTABILITY PROTEIN 1"/>
    <property type="match status" value="1"/>
</dbReference>
<sequence>MIGVSLAGLGLRLQAKWLAECQQNIQISINSLTSIEGEDAKYFDRVYECFLHSNIRDSGAGCFPPDFALSRNKRIAGPLVVQVDAIKNIGAPDATRHKEGDRNRCLLLALSDGHQQVLGLEYRPIPELRISTALGCKIALLNVQIKEGMLLLTRETVQVLGGGLRISLDQLSNRGLSIGQARAEHDERKPLLPSPPPPLVGVGSDANRECSVAGEKGGAFHENRLRESTSLNLPVGHPRGSFNDDIDWTRVDVPSEYYQLALSETQGTNAPRGQGRANQNHLNCISPETRGFCSVLEDGVVERGSKRKRADGPASNSPEGAQGSNGEKPTPRRSRSGSEDKKAPSFHGPHSLASSPGMPSTASQSQGNLTTFSGEWPGVTLADVCGHLPGQHLKVKGVVTSISRARNTRSGLRITVHVSDGAGPDVEARLSDELVSQVLGLSAVAFSNLVIEDRAAADTVMKRLPPRLASLEGVFTLKVPAAGGSGADETRGQTEPGARTADCKKEIGKPITKPHLPILLSCEPPGAQEFMRLLHLCQIEYDHLWEKQDPAPLPSVRKSQTMEGNGKSGKHEGSPGHRQFMFLCDRFTDSLGEARQSTTGTKEIIELSDEDSR</sequence>
<dbReference type="EMBL" id="SDOX01000011">
    <property type="protein sequence ID" value="TFJ85741.1"/>
    <property type="molecule type" value="Genomic_DNA"/>
</dbReference>
<feature type="region of interest" description="Disordered" evidence="3">
    <location>
        <begin position="303"/>
        <end position="371"/>
    </location>
</feature>
<keyword evidence="6" id="KW-1185">Reference proteome</keyword>
<feature type="region of interest" description="Disordered" evidence="3">
    <location>
        <begin position="592"/>
        <end position="613"/>
    </location>
</feature>
<dbReference type="SMART" id="SM01161">
    <property type="entry name" value="DUF1767"/>
    <property type="match status" value="1"/>
</dbReference>
<dbReference type="InterPro" id="IPR042470">
    <property type="entry name" value="RMI1_N_C_sf"/>
</dbReference>
<evidence type="ECO:0000256" key="1">
    <source>
        <dbReference type="ARBA" id="ARBA00006395"/>
    </source>
</evidence>
<evidence type="ECO:0000256" key="2">
    <source>
        <dbReference type="ARBA" id="ARBA00018987"/>
    </source>
</evidence>
<feature type="domain" description="RecQ mediated genome instability protein 1 OB-fold" evidence="4">
    <location>
        <begin position="64"/>
        <end position="163"/>
    </location>
</feature>
<dbReference type="Gene3D" id="2.40.50.770">
    <property type="entry name" value="RecQ-mediated genome instability protein Rmi1, C-terminal domain"/>
    <property type="match status" value="1"/>
</dbReference>
<protein>
    <recommendedName>
        <fullName evidence="2">RecQ-mediated genome instability protein 1</fullName>
    </recommendedName>
</protein>
<dbReference type="GO" id="GO:0031422">
    <property type="term" value="C:RecQ family helicase-topoisomerase III complex"/>
    <property type="evidence" value="ECO:0007669"/>
    <property type="project" value="TreeGrafter"/>
</dbReference>
<evidence type="ECO:0000313" key="6">
    <source>
        <dbReference type="Proteomes" id="UP000355283"/>
    </source>
</evidence>
<dbReference type="GO" id="GO:0000712">
    <property type="term" value="P:resolution of meiotic recombination intermediates"/>
    <property type="evidence" value="ECO:0007669"/>
    <property type="project" value="TreeGrafter"/>
</dbReference>
<reference evidence="5 6" key="1">
    <citation type="submission" date="2019-01" db="EMBL/GenBank/DDBJ databases">
        <title>Nuclear Genome Assembly of the Microalgal Biofuel strain Nannochloropsis salina CCMP1776.</title>
        <authorList>
            <person name="Hovde B."/>
        </authorList>
    </citation>
    <scope>NUCLEOTIDE SEQUENCE [LARGE SCALE GENOMIC DNA]</scope>
    <source>
        <strain evidence="5 6">CCMP1776</strain>
    </source>
</reference>
<dbReference type="Proteomes" id="UP000355283">
    <property type="component" value="Unassembled WGS sequence"/>
</dbReference>
<dbReference type="OrthoDB" id="341511at2759"/>
<comment type="similarity">
    <text evidence="1">Belongs to the RMI1 family.</text>
</comment>
<accession>A0A4D9D1Y6</accession>
<dbReference type="GO" id="GO:0000724">
    <property type="term" value="P:double-strand break repair via homologous recombination"/>
    <property type="evidence" value="ECO:0007669"/>
    <property type="project" value="TreeGrafter"/>
</dbReference>
<name>A0A4D9D1Y6_9STRA</name>
<evidence type="ECO:0000259" key="4">
    <source>
        <dbReference type="Pfam" id="PF08585"/>
    </source>
</evidence>
<feature type="compositionally biased region" description="Polar residues" evidence="3">
    <location>
        <begin position="314"/>
        <end position="327"/>
    </location>
</feature>
<dbReference type="AlphaFoldDB" id="A0A4D9D1Y6"/>
<dbReference type="InterPro" id="IPR013894">
    <property type="entry name" value="RMI1_OB"/>
</dbReference>
<comment type="caution">
    <text evidence="5">The sequence shown here is derived from an EMBL/GenBank/DDBJ whole genome shotgun (WGS) entry which is preliminary data.</text>
</comment>
<feature type="compositionally biased region" description="Polar residues" evidence="3">
    <location>
        <begin position="352"/>
        <end position="371"/>
    </location>
</feature>
<evidence type="ECO:0000313" key="5">
    <source>
        <dbReference type="EMBL" id="TFJ85741.1"/>
    </source>
</evidence>